<gene>
    <name evidence="10" type="ORF">M413DRAFT_63436</name>
</gene>
<keyword evidence="2" id="KW-0645">Protease</keyword>
<dbReference type="EMBL" id="KN831770">
    <property type="protein sequence ID" value="KIM46979.1"/>
    <property type="molecule type" value="Genomic_DNA"/>
</dbReference>
<evidence type="ECO:0000256" key="8">
    <source>
        <dbReference type="ARBA" id="ARBA00023157"/>
    </source>
</evidence>
<dbReference type="MEROPS" id="M43.008"/>
<evidence type="ECO:0000256" key="3">
    <source>
        <dbReference type="ARBA" id="ARBA00022723"/>
    </source>
</evidence>
<evidence type="ECO:0000256" key="2">
    <source>
        <dbReference type="ARBA" id="ARBA00022670"/>
    </source>
</evidence>
<reference evidence="11" key="2">
    <citation type="submission" date="2015-01" db="EMBL/GenBank/DDBJ databases">
        <title>Evolutionary Origins and Diversification of the Mycorrhizal Mutualists.</title>
        <authorList>
            <consortium name="DOE Joint Genome Institute"/>
            <consortium name="Mycorrhizal Genomics Consortium"/>
            <person name="Kohler A."/>
            <person name="Kuo A."/>
            <person name="Nagy L.G."/>
            <person name="Floudas D."/>
            <person name="Copeland A."/>
            <person name="Barry K.W."/>
            <person name="Cichocki N."/>
            <person name="Veneault-Fourrey C."/>
            <person name="LaButti K."/>
            <person name="Lindquist E.A."/>
            <person name="Lipzen A."/>
            <person name="Lundell T."/>
            <person name="Morin E."/>
            <person name="Murat C."/>
            <person name="Riley R."/>
            <person name="Ohm R."/>
            <person name="Sun H."/>
            <person name="Tunlid A."/>
            <person name="Henrissat B."/>
            <person name="Grigoriev I.V."/>
            <person name="Hibbett D.S."/>
            <person name="Martin F."/>
        </authorList>
    </citation>
    <scope>NUCLEOTIDE SEQUENCE [LARGE SCALE GENOMIC DNA]</scope>
    <source>
        <strain evidence="11">h7</strain>
    </source>
</reference>
<dbReference type="CDD" id="cd04275">
    <property type="entry name" value="ZnMc_pappalysin_like"/>
    <property type="match status" value="1"/>
</dbReference>
<dbReference type="Pfam" id="PF05572">
    <property type="entry name" value="Peptidase_M43"/>
    <property type="match status" value="1"/>
</dbReference>
<evidence type="ECO:0000256" key="4">
    <source>
        <dbReference type="ARBA" id="ARBA00022729"/>
    </source>
</evidence>
<dbReference type="Gene3D" id="3.40.390.10">
    <property type="entry name" value="Collagenase (Catalytic Domain)"/>
    <property type="match status" value="1"/>
</dbReference>
<organism evidence="10 11">
    <name type="scientific">Hebeloma cylindrosporum</name>
    <dbReference type="NCBI Taxonomy" id="76867"/>
    <lineage>
        <taxon>Eukaryota</taxon>
        <taxon>Fungi</taxon>
        <taxon>Dikarya</taxon>
        <taxon>Basidiomycota</taxon>
        <taxon>Agaricomycotina</taxon>
        <taxon>Agaricomycetes</taxon>
        <taxon>Agaricomycetidae</taxon>
        <taxon>Agaricales</taxon>
        <taxon>Agaricineae</taxon>
        <taxon>Hymenogastraceae</taxon>
        <taxon>Hebeloma</taxon>
    </lineage>
</organism>
<dbReference type="AlphaFoldDB" id="A0A0C3CSC7"/>
<keyword evidence="5" id="KW-0378">Hydrolase</keyword>
<name>A0A0C3CSC7_HEBCY</name>
<dbReference type="PANTHER" id="PTHR47466">
    <property type="match status" value="1"/>
</dbReference>
<dbReference type="SUPFAM" id="SSF55486">
    <property type="entry name" value="Metalloproteases ('zincins'), catalytic domain"/>
    <property type="match status" value="1"/>
</dbReference>
<keyword evidence="3" id="KW-0479">Metal-binding</keyword>
<keyword evidence="6" id="KW-0862">Zinc</keyword>
<sequence length="235" mass="26165">MSENSPSSNSTTIQTHFHIIAANETEEGGWIPEPQLTEQLRVINDDFNSTGISFNRTSVERVINEEWFSNGGPETKVQDEMKQHLRKGGASDLNVYFVDFAGDWEGLLGYSTFPITYNNNSIDDGVVILYSTVPGGTTSHFNLGRSLTHEVGHWLGLYHTFQNGCDNPGDYVSDTPDQATPTTGCPSSRDTCSSEGVDPIHNFMDYSDDSCMNNFTPTQAVRIKSQIITYRNIRF</sequence>
<dbReference type="GO" id="GO:0046872">
    <property type="term" value="F:metal ion binding"/>
    <property type="evidence" value="ECO:0007669"/>
    <property type="project" value="UniProtKB-KW"/>
</dbReference>
<dbReference type="GO" id="GO:0008237">
    <property type="term" value="F:metallopeptidase activity"/>
    <property type="evidence" value="ECO:0007669"/>
    <property type="project" value="UniProtKB-KW"/>
</dbReference>
<dbReference type="PANTHER" id="PTHR47466:SF1">
    <property type="entry name" value="METALLOPROTEASE MEP1 (AFU_ORTHOLOGUE AFUA_1G07730)-RELATED"/>
    <property type="match status" value="1"/>
</dbReference>
<reference evidence="10 11" key="1">
    <citation type="submission" date="2014-04" db="EMBL/GenBank/DDBJ databases">
        <authorList>
            <consortium name="DOE Joint Genome Institute"/>
            <person name="Kuo A."/>
            <person name="Gay G."/>
            <person name="Dore J."/>
            <person name="Kohler A."/>
            <person name="Nagy L.G."/>
            <person name="Floudas D."/>
            <person name="Copeland A."/>
            <person name="Barry K.W."/>
            <person name="Cichocki N."/>
            <person name="Veneault-Fourrey C."/>
            <person name="LaButti K."/>
            <person name="Lindquist E.A."/>
            <person name="Lipzen A."/>
            <person name="Lundell T."/>
            <person name="Morin E."/>
            <person name="Murat C."/>
            <person name="Sun H."/>
            <person name="Tunlid A."/>
            <person name="Henrissat B."/>
            <person name="Grigoriev I.V."/>
            <person name="Hibbett D.S."/>
            <person name="Martin F."/>
            <person name="Nordberg H.P."/>
            <person name="Cantor M.N."/>
            <person name="Hua S.X."/>
        </authorList>
    </citation>
    <scope>NUCLEOTIDE SEQUENCE [LARGE SCALE GENOMIC DNA]</scope>
    <source>
        <strain evidence="11">h7</strain>
    </source>
</reference>
<keyword evidence="11" id="KW-1185">Reference proteome</keyword>
<dbReference type="InterPro" id="IPR024079">
    <property type="entry name" value="MetalloPept_cat_dom_sf"/>
</dbReference>
<evidence type="ECO:0000256" key="7">
    <source>
        <dbReference type="ARBA" id="ARBA00023049"/>
    </source>
</evidence>
<dbReference type="GO" id="GO:0006508">
    <property type="term" value="P:proteolysis"/>
    <property type="evidence" value="ECO:0007669"/>
    <property type="project" value="UniProtKB-KW"/>
</dbReference>
<dbReference type="OrthoDB" id="536211at2759"/>
<accession>A0A0C3CSC7</accession>
<evidence type="ECO:0000313" key="11">
    <source>
        <dbReference type="Proteomes" id="UP000053424"/>
    </source>
</evidence>
<evidence type="ECO:0000256" key="6">
    <source>
        <dbReference type="ARBA" id="ARBA00022833"/>
    </source>
</evidence>
<evidence type="ECO:0000259" key="9">
    <source>
        <dbReference type="Pfam" id="PF05572"/>
    </source>
</evidence>
<evidence type="ECO:0000256" key="1">
    <source>
        <dbReference type="ARBA" id="ARBA00008721"/>
    </source>
</evidence>
<keyword evidence="4" id="KW-0732">Signal</keyword>
<proteinExistence type="inferred from homology"/>
<dbReference type="InterPro" id="IPR008754">
    <property type="entry name" value="Peptidase_M43"/>
</dbReference>
<dbReference type="HOGENOM" id="CLU_048726_2_0_1"/>
<keyword evidence="8" id="KW-1015">Disulfide bond</keyword>
<evidence type="ECO:0000313" key="10">
    <source>
        <dbReference type="EMBL" id="KIM46979.1"/>
    </source>
</evidence>
<feature type="domain" description="Peptidase M43 pregnancy-associated plasma-A" evidence="9">
    <location>
        <begin position="140"/>
        <end position="225"/>
    </location>
</feature>
<protein>
    <recommendedName>
        <fullName evidence="9">Peptidase M43 pregnancy-associated plasma-A domain-containing protein</fullName>
    </recommendedName>
</protein>
<evidence type="ECO:0000256" key="5">
    <source>
        <dbReference type="ARBA" id="ARBA00022801"/>
    </source>
</evidence>
<keyword evidence="7" id="KW-0482">Metalloprotease</keyword>
<comment type="similarity">
    <text evidence="1">Belongs to the peptidase M43B family.</text>
</comment>
<dbReference type="Proteomes" id="UP000053424">
    <property type="component" value="Unassembled WGS sequence"/>
</dbReference>